<reference evidence="1 2" key="1">
    <citation type="submission" date="2021-05" db="EMBL/GenBank/DDBJ databases">
        <title>Novel Bacillus species.</title>
        <authorList>
            <person name="Liu G."/>
        </authorList>
    </citation>
    <scope>NUCLEOTIDE SEQUENCE [LARGE SCALE GENOMIC DNA]</scope>
    <source>
        <strain evidence="2">FJAT-49780</strain>
    </source>
</reference>
<protein>
    <submittedName>
        <fullName evidence="1">Uncharacterized protein</fullName>
    </submittedName>
</protein>
<evidence type="ECO:0000313" key="1">
    <source>
        <dbReference type="EMBL" id="MBS4194933.1"/>
    </source>
</evidence>
<dbReference type="Proteomes" id="UP000681414">
    <property type="component" value="Unassembled WGS sequence"/>
</dbReference>
<accession>A0A942TBX9</accession>
<gene>
    <name evidence="1" type="ORF">KHA97_07560</name>
</gene>
<comment type="caution">
    <text evidence="1">The sequence shown here is derived from an EMBL/GenBank/DDBJ whole genome shotgun (WGS) entry which is preliminary data.</text>
</comment>
<name>A0A942TBX9_9BACI</name>
<dbReference type="AlphaFoldDB" id="A0A942TBX9"/>
<organism evidence="1 2">
    <name type="scientific">Lederbergia citri</name>
    <dbReference type="NCBI Taxonomy" id="2833580"/>
    <lineage>
        <taxon>Bacteria</taxon>
        <taxon>Bacillati</taxon>
        <taxon>Bacillota</taxon>
        <taxon>Bacilli</taxon>
        <taxon>Bacillales</taxon>
        <taxon>Bacillaceae</taxon>
        <taxon>Lederbergia</taxon>
    </lineage>
</organism>
<proteinExistence type="predicted"/>
<keyword evidence="2" id="KW-1185">Reference proteome</keyword>
<evidence type="ECO:0000313" key="2">
    <source>
        <dbReference type="Proteomes" id="UP000681414"/>
    </source>
</evidence>
<dbReference type="RefSeq" id="WP_213124075.1">
    <property type="nucleotide sequence ID" value="NZ_JAGYPG010000001.1"/>
</dbReference>
<sequence>MGIFQPGLLIGFDCNEVLPNSLTGHQTVTLATVTLNVESSSNTVWLTAYATWSASNTSNDVKFSFVRDDGKVICTATDHPASVDTFTTAFTCCDKAPLTGIHTYQLQATGVGPNANTKFTFSTGDFAGAVINT</sequence>
<dbReference type="EMBL" id="JAGYPG010000001">
    <property type="protein sequence ID" value="MBS4194933.1"/>
    <property type="molecule type" value="Genomic_DNA"/>
</dbReference>